<sequence>MESESKLLGEYIGGEKDSFIKILELYQETVYTFLYLSLPNKLLVPKAFQEVFRLISIRAPEFKGKTSLRCWILQITTQVGHEIKKKKLFSREKNRAPVNSQLITVDEAEPEEEFKEIVKALNLLKSDQKTVVILHDNLAIPILEIAQILKLSMNSVLLLLHRGRRNGAQTLSRWKKT</sequence>
<proteinExistence type="inferred from homology"/>
<protein>
    <submittedName>
        <fullName evidence="7">RNA polymerase sigma factor</fullName>
    </submittedName>
</protein>
<evidence type="ECO:0000256" key="1">
    <source>
        <dbReference type="ARBA" id="ARBA00010641"/>
    </source>
</evidence>
<keyword evidence="5" id="KW-0804">Transcription</keyword>
<evidence type="ECO:0000256" key="2">
    <source>
        <dbReference type="ARBA" id="ARBA00023015"/>
    </source>
</evidence>
<dbReference type="InterPro" id="IPR013324">
    <property type="entry name" value="RNA_pol_sigma_r3/r4-like"/>
</dbReference>
<dbReference type="Gene3D" id="1.10.1740.10">
    <property type="match status" value="1"/>
</dbReference>
<dbReference type="EMBL" id="JBHPBY010000132">
    <property type="protein sequence ID" value="MFC1850897.1"/>
    <property type="molecule type" value="Genomic_DNA"/>
</dbReference>
<feature type="domain" description="RNA polymerase sigma factor 70 region 4 type 2" evidence="6">
    <location>
        <begin position="116"/>
        <end position="165"/>
    </location>
</feature>
<evidence type="ECO:0000256" key="5">
    <source>
        <dbReference type="ARBA" id="ARBA00023163"/>
    </source>
</evidence>
<comment type="similarity">
    <text evidence="1">Belongs to the sigma-70 factor family. ECF subfamily.</text>
</comment>
<evidence type="ECO:0000313" key="8">
    <source>
        <dbReference type="Proteomes" id="UP001594351"/>
    </source>
</evidence>
<organism evidence="7 8">
    <name type="scientific">candidate division CSSED10-310 bacterium</name>
    <dbReference type="NCBI Taxonomy" id="2855610"/>
    <lineage>
        <taxon>Bacteria</taxon>
        <taxon>Bacteria division CSSED10-310</taxon>
    </lineage>
</organism>
<dbReference type="InterPro" id="IPR036388">
    <property type="entry name" value="WH-like_DNA-bd_sf"/>
</dbReference>
<evidence type="ECO:0000259" key="6">
    <source>
        <dbReference type="Pfam" id="PF08281"/>
    </source>
</evidence>
<dbReference type="SUPFAM" id="SSF88659">
    <property type="entry name" value="Sigma3 and sigma4 domains of RNA polymerase sigma factors"/>
    <property type="match status" value="1"/>
</dbReference>
<dbReference type="Pfam" id="PF08281">
    <property type="entry name" value="Sigma70_r4_2"/>
    <property type="match status" value="1"/>
</dbReference>
<gene>
    <name evidence="7" type="ORF">ACFL27_11945</name>
</gene>
<keyword evidence="3" id="KW-0731">Sigma factor</keyword>
<reference evidence="7 8" key="1">
    <citation type="submission" date="2024-09" db="EMBL/GenBank/DDBJ databases">
        <title>Laminarin stimulates single cell rates of sulfate reduction while oxygen inhibits transcriptomic activity in coastal marine sediment.</title>
        <authorList>
            <person name="Lindsay M."/>
            <person name="Orcutt B."/>
            <person name="Emerson D."/>
            <person name="Stepanauskas R."/>
            <person name="D'Angelo T."/>
        </authorList>
    </citation>
    <scope>NUCLEOTIDE SEQUENCE [LARGE SCALE GENOMIC DNA]</scope>
    <source>
        <strain evidence="7">SAG AM-311-K15</strain>
    </source>
</reference>
<evidence type="ECO:0000313" key="7">
    <source>
        <dbReference type="EMBL" id="MFC1850897.1"/>
    </source>
</evidence>
<dbReference type="InterPro" id="IPR039425">
    <property type="entry name" value="RNA_pol_sigma-70-like"/>
</dbReference>
<dbReference type="PANTHER" id="PTHR43133:SF8">
    <property type="entry name" value="RNA POLYMERASE SIGMA FACTOR HI_1459-RELATED"/>
    <property type="match status" value="1"/>
</dbReference>
<name>A0ABV6YXG5_UNCC1</name>
<dbReference type="InterPro" id="IPR013249">
    <property type="entry name" value="RNA_pol_sigma70_r4_t2"/>
</dbReference>
<dbReference type="Gene3D" id="1.10.10.10">
    <property type="entry name" value="Winged helix-like DNA-binding domain superfamily/Winged helix DNA-binding domain"/>
    <property type="match status" value="1"/>
</dbReference>
<dbReference type="InterPro" id="IPR013325">
    <property type="entry name" value="RNA_pol_sigma_r2"/>
</dbReference>
<accession>A0ABV6YXG5</accession>
<evidence type="ECO:0000256" key="4">
    <source>
        <dbReference type="ARBA" id="ARBA00023125"/>
    </source>
</evidence>
<comment type="caution">
    <text evidence="7">The sequence shown here is derived from an EMBL/GenBank/DDBJ whole genome shotgun (WGS) entry which is preliminary data.</text>
</comment>
<dbReference type="SUPFAM" id="SSF88946">
    <property type="entry name" value="Sigma2 domain of RNA polymerase sigma factors"/>
    <property type="match status" value="1"/>
</dbReference>
<evidence type="ECO:0000256" key="3">
    <source>
        <dbReference type="ARBA" id="ARBA00023082"/>
    </source>
</evidence>
<dbReference type="PANTHER" id="PTHR43133">
    <property type="entry name" value="RNA POLYMERASE ECF-TYPE SIGMA FACTO"/>
    <property type="match status" value="1"/>
</dbReference>
<keyword evidence="8" id="KW-1185">Reference proteome</keyword>
<dbReference type="Proteomes" id="UP001594351">
    <property type="component" value="Unassembled WGS sequence"/>
</dbReference>
<keyword evidence="2" id="KW-0805">Transcription regulation</keyword>
<keyword evidence="4" id="KW-0238">DNA-binding</keyword>